<gene>
    <name evidence="3" type="ORF">MNBD_PLANCTO02-3308</name>
</gene>
<name>A0A3B1DPV6_9ZZZZ</name>
<evidence type="ECO:0000256" key="1">
    <source>
        <dbReference type="SAM" id="MobiDB-lite"/>
    </source>
</evidence>
<keyword evidence="2" id="KW-1133">Transmembrane helix</keyword>
<evidence type="ECO:0000256" key="2">
    <source>
        <dbReference type="SAM" id="Phobius"/>
    </source>
</evidence>
<keyword evidence="2" id="KW-0472">Membrane</keyword>
<reference evidence="3" key="1">
    <citation type="submission" date="2018-06" db="EMBL/GenBank/DDBJ databases">
        <authorList>
            <person name="Zhirakovskaya E."/>
        </authorList>
    </citation>
    <scope>NUCLEOTIDE SEQUENCE</scope>
</reference>
<dbReference type="EMBL" id="UOGL01000693">
    <property type="protein sequence ID" value="VAX42812.1"/>
    <property type="molecule type" value="Genomic_DNA"/>
</dbReference>
<feature type="region of interest" description="Disordered" evidence="1">
    <location>
        <begin position="34"/>
        <end position="97"/>
    </location>
</feature>
<feature type="transmembrane region" description="Helical" evidence="2">
    <location>
        <begin position="131"/>
        <end position="151"/>
    </location>
</feature>
<accession>A0A3B1DPV6</accession>
<organism evidence="3">
    <name type="scientific">hydrothermal vent metagenome</name>
    <dbReference type="NCBI Taxonomy" id="652676"/>
    <lineage>
        <taxon>unclassified sequences</taxon>
        <taxon>metagenomes</taxon>
        <taxon>ecological metagenomes</taxon>
    </lineage>
</organism>
<feature type="compositionally biased region" description="Basic and acidic residues" evidence="1">
    <location>
        <begin position="37"/>
        <end position="58"/>
    </location>
</feature>
<protein>
    <submittedName>
        <fullName evidence="3">Uncharacterized protein</fullName>
    </submittedName>
</protein>
<evidence type="ECO:0000313" key="3">
    <source>
        <dbReference type="EMBL" id="VAX42812.1"/>
    </source>
</evidence>
<sequence>MPDEIHIPCPECGSVLRLRDRNLLGRMGKCPNCSHRFLLEEPSPKKDSARPDWMKSESDSTTQLAPPPAKAKRVRKKPDKKQSSVTPPVSENISPNKFVGINSLETSSSEGNAGVGRLQNLKTRQKKQRKITFIAGGIIAVLVGAFTLWMMHKPEEPYKTTKKIKVNKKWQEHKEGLKKQTEVAKSSRPTQGKPISLAYLPEGCRLLINVHPAVFWEKDSKGEEFRYCFGESINEWLAAKIKEFCKYQPQEIEEVLFGAVLESRGSTPEFTAVVHLKKKQNKQEMIKMFGVERSPDYTEYPVYVDGARSFVLIDLQTFISVPTKFANETIQILSQGAGDKEDSLPTPSSTIGIEELLKQTDRQRHFTLVMEAADAAIHQETLIPKSLFPVWDEFLLWLGKDVETFSWSFHLGDDLFDSEILLRNQFIRKPALLHKDFRTKVDTLPRRVLNAVKKMNPQLAGPRKVIGRFPAMLKAFSMATKGGTGKRYIQLTTRLPERAAPNLAIGTVLAWNESTRTNFSPPPKVTPPTSSGSQLPITVIGRLRMKIDIDFRRQPLQEAFAYIAEETKTKMVVDGDGLKLSGFTKNMPQTFTMGEVPATHAIAKILSQRGYELMRVIVDEKNKQVILTTKAVVEETKATAFDFAAEVKKQP</sequence>
<keyword evidence="2" id="KW-0812">Transmembrane</keyword>
<dbReference type="AlphaFoldDB" id="A0A3B1DPV6"/>
<feature type="compositionally biased region" description="Basic residues" evidence="1">
    <location>
        <begin position="70"/>
        <end position="79"/>
    </location>
</feature>
<proteinExistence type="predicted"/>
<feature type="compositionally biased region" description="Polar residues" evidence="1">
    <location>
        <begin position="83"/>
        <end position="95"/>
    </location>
</feature>